<organism evidence="1">
    <name type="scientific">marine sediment metagenome</name>
    <dbReference type="NCBI Taxonomy" id="412755"/>
    <lineage>
        <taxon>unclassified sequences</taxon>
        <taxon>metagenomes</taxon>
        <taxon>ecological metagenomes</taxon>
    </lineage>
</organism>
<sequence length="61" mass="7096">ARLELLRHRLEVLDSLNSPEQIRLTDKYTTYWSDESTHDVVPVLKEADYPSLEVAEQAKLL</sequence>
<evidence type="ECO:0000313" key="1">
    <source>
        <dbReference type="EMBL" id="GAH68681.1"/>
    </source>
</evidence>
<protein>
    <submittedName>
        <fullName evidence="1">Uncharacterized protein</fullName>
    </submittedName>
</protein>
<feature type="non-terminal residue" evidence="1">
    <location>
        <position position="1"/>
    </location>
</feature>
<proteinExistence type="predicted"/>
<gene>
    <name evidence="1" type="ORF">S03H2_54688</name>
</gene>
<reference evidence="1" key="1">
    <citation type="journal article" date="2014" name="Front. Microbiol.">
        <title>High frequency of phylogenetically diverse reductive dehalogenase-homologous genes in deep subseafloor sedimentary metagenomes.</title>
        <authorList>
            <person name="Kawai M."/>
            <person name="Futagami T."/>
            <person name="Toyoda A."/>
            <person name="Takaki Y."/>
            <person name="Nishi S."/>
            <person name="Hori S."/>
            <person name="Arai W."/>
            <person name="Tsubouchi T."/>
            <person name="Morono Y."/>
            <person name="Uchiyama I."/>
            <person name="Ito T."/>
            <person name="Fujiyama A."/>
            <person name="Inagaki F."/>
            <person name="Takami H."/>
        </authorList>
    </citation>
    <scope>NUCLEOTIDE SEQUENCE</scope>
    <source>
        <strain evidence="1">Expedition CK06-06</strain>
    </source>
</reference>
<name>X1HEP9_9ZZZZ</name>
<dbReference type="EMBL" id="BARU01034878">
    <property type="protein sequence ID" value="GAH68681.1"/>
    <property type="molecule type" value="Genomic_DNA"/>
</dbReference>
<comment type="caution">
    <text evidence="1">The sequence shown here is derived from an EMBL/GenBank/DDBJ whole genome shotgun (WGS) entry which is preliminary data.</text>
</comment>
<accession>X1HEP9</accession>
<dbReference type="AlphaFoldDB" id="X1HEP9"/>